<gene>
    <name evidence="9" type="ORF">IAA08_05495</name>
</gene>
<dbReference type="InterPro" id="IPR011606">
    <property type="entry name" value="Brnchd-chn_aa_trnsp_permease"/>
</dbReference>
<organism evidence="9 10">
    <name type="scientific">Candidatus Eubacterium avistercoris</name>
    <dbReference type="NCBI Taxonomy" id="2838567"/>
    <lineage>
        <taxon>Bacteria</taxon>
        <taxon>Bacillati</taxon>
        <taxon>Bacillota</taxon>
        <taxon>Clostridia</taxon>
        <taxon>Eubacteriales</taxon>
        <taxon>Eubacteriaceae</taxon>
        <taxon>Eubacterium</taxon>
    </lineage>
</organism>
<dbReference type="Proteomes" id="UP000824024">
    <property type="component" value="Unassembled WGS sequence"/>
</dbReference>
<evidence type="ECO:0000256" key="4">
    <source>
        <dbReference type="ARBA" id="ARBA00022475"/>
    </source>
</evidence>
<dbReference type="PANTHER" id="PTHR34979:SF1">
    <property type="entry name" value="INNER MEMBRANE PROTEIN YGAZ"/>
    <property type="match status" value="1"/>
</dbReference>
<comment type="subcellular location">
    <subcellularLocation>
        <location evidence="1">Cell membrane</location>
        <topology evidence="1">Multi-pass membrane protein</topology>
    </subcellularLocation>
</comment>
<dbReference type="EMBL" id="DXCH01000153">
    <property type="protein sequence ID" value="HIZ07373.1"/>
    <property type="molecule type" value="Genomic_DNA"/>
</dbReference>
<keyword evidence="5 8" id="KW-0812">Transmembrane</keyword>
<dbReference type="Pfam" id="PF03591">
    <property type="entry name" value="AzlC"/>
    <property type="match status" value="1"/>
</dbReference>
<keyword evidence="4" id="KW-1003">Cell membrane</keyword>
<reference evidence="9" key="1">
    <citation type="journal article" date="2021" name="PeerJ">
        <title>Extensive microbial diversity within the chicken gut microbiome revealed by metagenomics and culture.</title>
        <authorList>
            <person name="Gilroy R."/>
            <person name="Ravi A."/>
            <person name="Getino M."/>
            <person name="Pursley I."/>
            <person name="Horton D.L."/>
            <person name="Alikhan N.F."/>
            <person name="Baker D."/>
            <person name="Gharbi K."/>
            <person name="Hall N."/>
            <person name="Watson M."/>
            <person name="Adriaenssens E.M."/>
            <person name="Foster-Nyarko E."/>
            <person name="Jarju S."/>
            <person name="Secka A."/>
            <person name="Antonio M."/>
            <person name="Oren A."/>
            <person name="Chaudhuri R.R."/>
            <person name="La Ragione R."/>
            <person name="Hildebrand F."/>
            <person name="Pallen M.J."/>
        </authorList>
    </citation>
    <scope>NUCLEOTIDE SEQUENCE</scope>
    <source>
        <strain evidence="9">CHK192-9172</strain>
    </source>
</reference>
<feature type="transmembrane region" description="Helical" evidence="8">
    <location>
        <begin position="66"/>
        <end position="84"/>
    </location>
</feature>
<keyword evidence="6 8" id="KW-1133">Transmembrane helix</keyword>
<evidence type="ECO:0000256" key="2">
    <source>
        <dbReference type="ARBA" id="ARBA00010735"/>
    </source>
</evidence>
<dbReference type="GO" id="GO:1903785">
    <property type="term" value="P:L-valine transmembrane transport"/>
    <property type="evidence" value="ECO:0007669"/>
    <property type="project" value="TreeGrafter"/>
</dbReference>
<dbReference type="PANTHER" id="PTHR34979">
    <property type="entry name" value="INNER MEMBRANE PROTEIN YGAZ"/>
    <property type="match status" value="1"/>
</dbReference>
<feature type="transmembrane region" description="Helical" evidence="8">
    <location>
        <begin position="166"/>
        <end position="183"/>
    </location>
</feature>
<evidence type="ECO:0000256" key="6">
    <source>
        <dbReference type="ARBA" id="ARBA00022989"/>
    </source>
</evidence>
<evidence type="ECO:0000313" key="10">
    <source>
        <dbReference type="Proteomes" id="UP000824024"/>
    </source>
</evidence>
<evidence type="ECO:0000313" key="9">
    <source>
        <dbReference type="EMBL" id="HIZ07373.1"/>
    </source>
</evidence>
<sequence length="246" mass="27258">MKKKTGYAAAFQAAFPYTIPVLTGYLFIGIAFGIMFQEKGYNFLWAALMSVLVYAGSGQYLAVNFFAPGVSLFYVIFMTFMVNVRHIFYGISMLDKFKHMGKRKLYMIFSLTDETYSLLFITKVPKDVDKSKFVLAIALLDQCYWIAGSVIGALAGHLIPFDSTGVDFAMTALFLVIMTEQWMSSKNHLPALAGIGSAVVCRLIFGASNFILPSMICILLLLLSGRKKIEALGGQDLVKEVDRHAS</sequence>
<protein>
    <submittedName>
        <fullName evidence="9">AzlC family ABC transporter permease</fullName>
    </submittedName>
</protein>
<keyword evidence="3" id="KW-0813">Transport</keyword>
<evidence type="ECO:0000256" key="8">
    <source>
        <dbReference type="SAM" id="Phobius"/>
    </source>
</evidence>
<evidence type="ECO:0000256" key="3">
    <source>
        <dbReference type="ARBA" id="ARBA00022448"/>
    </source>
</evidence>
<feature type="transmembrane region" description="Helical" evidence="8">
    <location>
        <begin position="105"/>
        <end position="121"/>
    </location>
</feature>
<feature type="transmembrane region" description="Helical" evidence="8">
    <location>
        <begin position="133"/>
        <end position="154"/>
    </location>
</feature>
<proteinExistence type="inferred from homology"/>
<evidence type="ECO:0000256" key="1">
    <source>
        <dbReference type="ARBA" id="ARBA00004651"/>
    </source>
</evidence>
<evidence type="ECO:0000256" key="5">
    <source>
        <dbReference type="ARBA" id="ARBA00022692"/>
    </source>
</evidence>
<feature type="transmembrane region" description="Helical" evidence="8">
    <location>
        <begin position="203"/>
        <end position="223"/>
    </location>
</feature>
<accession>A0A9D2D2K1</accession>
<dbReference type="AlphaFoldDB" id="A0A9D2D2K1"/>
<feature type="transmembrane region" description="Helical" evidence="8">
    <location>
        <begin position="14"/>
        <end position="36"/>
    </location>
</feature>
<keyword evidence="7 8" id="KW-0472">Membrane</keyword>
<evidence type="ECO:0000256" key="7">
    <source>
        <dbReference type="ARBA" id="ARBA00023136"/>
    </source>
</evidence>
<comment type="caution">
    <text evidence="9">The sequence shown here is derived from an EMBL/GenBank/DDBJ whole genome shotgun (WGS) entry which is preliminary data.</text>
</comment>
<dbReference type="GO" id="GO:0005886">
    <property type="term" value="C:plasma membrane"/>
    <property type="evidence" value="ECO:0007669"/>
    <property type="project" value="UniProtKB-SubCell"/>
</dbReference>
<reference evidence="9" key="2">
    <citation type="submission" date="2021-04" db="EMBL/GenBank/DDBJ databases">
        <authorList>
            <person name="Gilroy R."/>
        </authorList>
    </citation>
    <scope>NUCLEOTIDE SEQUENCE</scope>
    <source>
        <strain evidence="9">CHK192-9172</strain>
    </source>
</reference>
<comment type="similarity">
    <text evidence="2">Belongs to the AzlC family.</text>
</comment>
<name>A0A9D2D2K1_9FIRM</name>